<dbReference type="InterPro" id="IPR012349">
    <property type="entry name" value="Split_barrel_FMN-bd"/>
</dbReference>
<dbReference type="EMBL" id="KN832877">
    <property type="protein sequence ID" value="KIN00398.1"/>
    <property type="molecule type" value="Genomic_DNA"/>
</dbReference>
<dbReference type="InParanoid" id="A0A0C3DEK1"/>
<evidence type="ECO:0000259" key="1">
    <source>
        <dbReference type="Pfam" id="PF12766"/>
    </source>
</evidence>
<dbReference type="GO" id="GO:0010181">
    <property type="term" value="F:FMN binding"/>
    <property type="evidence" value="ECO:0007669"/>
    <property type="project" value="InterPro"/>
</dbReference>
<name>A0A0C3DEK1_OIDMZ</name>
<dbReference type="OrthoDB" id="5394411at2759"/>
<dbReference type="PANTHER" id="PTHR28243">
    <property type="entry name" value="AGL049CP"/>
    <property type="match status" value="1"/>
</dbReference>
<dbReference type="InterPro" id="IPR024624">
    <property type="entry name" value="Pyridox_Oxase_Alr4036_FMN-bd"/>
</dbReference>
<dbReference type="STRING" id="913774.A0A0C3DEK1"/>
<dbReference type="PANTHER" id="PTHR28243:SF1">
    <property type="entry name" value="PYRIDOXAMINE 5'-PHOSPHATE OXIDASE ALR4036 FAMILY FMN-BINDING DOMAIN-CONTAINING PROTEIN"/>
    <property type="match status" value="1"/>
</dbReference>
<reference evidence="3" key="2">
    <citation type="submission" date="2015-01" db="EMBL/GenBank/DDBJ databases">
        <title>Evolutionary Origins and Diversification of the Mycorrhizal Mutualists.</title>
        <authorList>
            <consortium name="DOE Joint Genome Institute"/>
            <consortium name="Mycorrhizal Genomics Consortium"/>
            <person name="Kohler A."/>
            <person name="Kuo A."/>
            <person name="Nagy L.G."/>
            <person name="Floudas D."/>
            <person name="Copeland A."/>
            <person name="Barry K.W."/>
            <person name="Cichocki N."/>
            <person name="Veneault-Fourrey C."/>
            <person name="LaButti K."/>
            <person name="Lindquist E.A."/>
            <person name="Lipzen A."/>
            <person name="Lundell T."/>
            <person name="Morin E."/>
            <person name="Murat C."/>
            <person name="Riley R."/>
            <person name="Ohm R."/>
            <person name="Sun H."/>
            <person name="Tunlid A."/>
            <person name="Henrissat B."/>
            <person name="Grigoriev I.V."/>
            <person name="Hibbett D.S."/>
            <person name="Martin F."/>
        </authorList>
    </citation>
    <scope>NUCLEOTIDE SEQUENCE [LARGE SCALE GENOMIC DNA]</scope>
    <source>
        <strain evidence="3">Zn</strain>
    </source>
</reference>
<dbReference type="Pfam" id="PF12766">
    <property type="entry name" value="Pyridox_oxase_2"/>
    <property type="match status" value="1"/>
</dbReference>
<organism evidence="2 3">
    <name type="scientific">Oidiodendron maius (strain Zn)</name>
    <dbReference type="NCBI Taxonomy" id="913774"/>
    <lineage>
        <taxon>Eukaryota</taxon>
        <taxon>Fungi</taxon>
        <taxon>Dikarya</taxon>
        <taxon>Ascomycota</taxon>
        <taxon>Pezizomycotina</taxon>
        <taxon>Leotiomycetes</taxon>
        <taxon>Leotiomycetes incertae sedis</taxon>
        <taxon>Myxotrichaceae</taxon>
        <taxon>Oidiodendron</taxon>
    </lineage>
</organism>
<keyword evidence="3" id="KW-1185">Reference proteome</keyword>
<evidence type="ECO:0000313" key="2">
    <source>
        <dbReference type="EMBL" id="KIN00398.1"/>
    </source>
</evidence>
<reference evidence="2 3" key="1">
    <citation type="submission" date="2014-04" db="EMBL/GenBank/DDBJ databases">
        <authorList>
            <consortium name="DOE Joint Genome Institute"/>
            <person name="Kuo A."/>
            <person name="Martino E."/>
            <person name="Perotto S."/>
            <person name="Kohler A."/>
            <person name="Nagy L.G."/>
            <person name="Floudas D."/>
            <person name="Copeland A."/>
            <person name="Barry K.W."/>
            <person name="Cichocki N."/>
            <person name="Veneault-Fourrey C."/>
            <person name="LaButti K."/>
            <person name="Lindquist E.A."/>
            <person name="Lipzen A."/>
            <person name="Lundell T."/>
            <person name="Morin E."/>
            <person name="Murat C."/>
            <person name="Sun H."/>
            <person name="Tunlid A."/>
            <person name="Henrissat B."/>
            <person name="Grigoriev I.V."/>
            <person name="Hibbett D.S."/>
            <person name="Martin F."/>
            <person name="Nordberg H.P."/>
            <person name="Cantor M.N."/>
            <person name="Hua S.X."/>
        </authorList>
    </citation>
    <scope>NUCLEOTIDE SEQUENCE [LARGE SCALE GENOMIC DNA]</scope>
    <source>
        <strain evidence="2 3">Zn</strain>
    </source>
</reference>
<dbReference type="AlphaFoldDB" id="A0A0C3DEK1"/>
<dbReference type="FunCoup" id="A0A0C3DEK1">
    <property type="interactions" value="179"/>
</dbReference>
<evidence type="ECO:0000313" key="3">
    <source>
        <dbReference type="Proteomes" id="UP000054321"/>
    </source>
</evidence>
<protein>
    <recommendedName>
        <fullName evidence="1">Pyridoxamine 5'-phosphate oxidase Alr4036 family FMN-binding domain-containing protein</fullName>
    </recommendedName>
</protein>
<sequence length="267" mass="29906">MSTTKSHGGAPWRSLFLSHVSQMGSPEFVFSTLHPSEDKRSPIPYVPHARYCIFRGMWAELPDIKYNDAPRNACAYASDLLTLTTDPRMAKVPEIFASSAESHEISQSGGGGPVEAVFFVREAMTQWRFKGKAYVVGPDIEGSSPAALMVKHKVGERMRALNEDGLGEWSWGREITAHFGNLSPAMRGSFKNPVPANPVSMPPEEPGLRLGQKVTDLHDEIARRNFRVVIIVPDEVDQVDLSDADRYRRWQFTYDGLGSWNEEEVWP</sequence>
<feature type="domain" description="Pyridoxamine 5'-phosphate oxidase Alr4036 family FMN-binding" evidence="1">
    <location>
        <begin position="10"/>
        <end position="136"/>
    </location>
</feature>
<dbReference type="Proteomes" id="UP000054321">
    <property type="component" value="Unassembled WGS sequence"/>
</dbReference>
<proteinExistence type="predicted"/>
<dbReference type="Gene3D" id="2.30.110.10">
    <property type="entry name" value="Electron Transport, Fmn-binding Protein, Chain A"/>
    <property type="match status" value="1"/>
</dbReference>
<gene>
    <name evidence="2" type="ORF">OIDMADRAFT_54992</name>
</gene>
<dbReference type="SUPFAM" id="SSF50475">
    <property type="entry name" value="FMN-binding split barrel"/>
    <property type="match status" value="1"/>
</dbReference>
<dbReference type="HOGENOM" id="CLU_061619_0_0_1"/>
<accession>A0A0C3DEK1</accession>